<organism evidence="2 3">
    <name type="scientific">Candidatus Limivivens intestinipullorum</name>
    <dbReference type="NCBI Taxonomy" id="2840858"/>
    <lineage>
        <taxon>Bacteria</taxon>
        <taxon>Bacillati</taxon>
        <taxon>Bacillota</taxon>
        <taxon>Clostridia</taxon>
        <taxon>Lachnospirales</taxon>
        <taxon>Lachnospiraceae</taxon>
        <taxon>Lachnospiraceae incertae sedis</taxon>
        <taxon>Candidatus Limivivens</taxon>
    </lineage>
</organism>
<protein>
    <recommendedName>
        <fullName evidence="1">DUF7666 domain-containing protein</fullName>
    </recommendedName>
</protein>
<name>A0A9D1ESJ7_9FIRM</name>
<gene>
    <name evidence="2" type="ORF">IAB44_06335</name>
</gene>
<evidence type="ECO:0000313" key="2">
    <source>
        <dbReference type="EMBL" id="HIS31148.1"/>
    </source>
</evidence>
<dbReference type="AlphaFoldDB" id="A0A9D1ESJ7"/>
<feature type="domain" description="DUF7666" evidence="1">
    <location>
        <begin position="9"/>
        <end position="99"/>
    </location>
</feature>
<dbReference type="Proteomes" id="UP000823935">
    <property type="component" value="Unassembled WGS sequence"/>
</dbReference>
<dbReference type="InterPro" id="IPR056083">
    <property type="entry name" value="DUF7666"/>
</dbReference>
<accession>A0A9D1ESJ7</accession>
<comment type="caution">
    <text evidence="2">The sequence shown here is derived from an EMBL/GenBank/DDBJ whole genome shotgun (WGS) entry which is preliminary data.</text>
</comment>
<evidence type="ECO:0000313" key="3">
    <source>
        <dbReference type="Proteomes" id="UP000823935"/>
    </source>
</evidence>
<dbReference type="Pfam" id="PF24703">
    <property type="entry name" value="DUF7666"/>
    <property type="match status" value="1"/>
</dbReference>
<reference evidence="2" key="2">
    <citation type="journal article" date="2021" name="PeerJ">
        <title>Extensive microbial diversity within the chicken gut microbiome revealed by metagenomics and culture.</title>
        <authorList>
            <person name="Gilroy R."/>
            <person name="Ravi A."/>
            <person name="Getino M."/>
            <person name="Pursley I."/>
            <person name="Horton D.L."/>
            <person name="Alikhan N.F."/>
            <person name="Baker D."/>
            <person name="Gharbi K."/>
            <person name="Hall N."/>
            <person name="Watson M."/>
            <person name="Adriaenssens E.M."/>
            <person name="Foster-Nyarko E."/>
            <person name="Jarju S."/>
            <person name="Secka A."/>
            <person name="Antonio M."/>
            <person name="Oren A."/>
            <person name="Chaudhuri R.R."/>
            <person name="La Ragione R."/>
            <person name="Hildebrand F."/>
            <person name="Pallen M.J."/>
        </authorList>
    </citation>
    <scope>NUCLEOTIDE SEQUENCE</scope>
    <source>
        <strain evidence="2">CHK190-19873</strain>
    </source>
</reference>
<reference evidence="2" key="1">
    <citation type="submission" date="2020-10" db="EMBL/GenBank/DDBJ databases">
        <authorList>
            <person name="Gilroy R."/>
        </authorList>
    </citation>
    <scope>NUCLEOTIDE SEQUENCE</scope>
    <source>
        <strain evidence="2">CHK190-19873</strain>
    </source>
</reference>
<evidence type="ECO:0000259" key="1">
    <source>
        <dbReference type="Pfam" id="PF24703"/>
    </source>
</evidence>
<proteinExistence type="predicted"/>
<sequence length="233" mass="25218">MTGGGKIKVKCYKGFDNDLKCRGYQYEIGREYEEQEAEICSKGFHACEYPLDVFEYYNPASSRYCEVDLDANGQTDGDSKRVGKRIKIGAEIGIPGIAKASVEYIKNQVDWDNSKEFNTGDQSAATNTGYCSAATNTGDQSAATNTGDQSAATNTGDYSAAEVSGKESIAMAMGYESKAKGAMGCFLVLAEWSEVNGEYHIVDVKAVKVDGTNIKEGTYYTLVDGLFVEADNE</sequence>
<dbReference type="EMBL" id="DVIQ01000030">
    <property type="protein sequence ID" value="HIS31148.1"/>
    <property type="molecule type" value="Genomic_DNA"/>
</dbReference>